<organism evidence="2 3">
    <name type="scientific">Citricoccus nitrophenolicus</name>
    <dbReference type="NCBI Taxonomy" id="863575"/>
    <lineage>
        <taxon>Bacteria</taxon>
        <taxon>Bacillati</taxon>
        <taxon>Actinomycetota</taxon>
        <taxon>Actinomycetes</taxon>
        <taxon>Micrococcales</taxon>
        <taxon>Micrococcaceae</taxon>
        <taxon>Citricoccus</taxon>
    </lineage>
</organism>
<evidence type="ECO:0000313" key="2">
    <source>
        <dbReference type="EMBL" id="MEO9246528.1"/>
    </source>
</evidence>
<comment type="caution">
    <text evidence="2">The sequence shown here is derived from an EMBL/GenBank/DDBJ whole genome shotgun (WGS) entry which is preliminary data.</text>
</comment>
<evidence type="ECO:0000313" key="3">
    <source>
        <dbReference type="Proteomes" id="UP001484097"/>
    </source>
</evidence>
<dbReference type="Proteomes" id="UP001484097">
    <property type="component" value="Unassembled WGS sequence"/>
</dbReference>
<accession>A0ABV0IED1</accession>
<sequence length="726" mass="79814">MRVLFLVSHYGPAEASLVDNATACDHQVDILDVQGPGWLQRSAPQNRRGLNRWATYWPMRSARNQVARMVREVLDQGAYEAVFALSLPAAGFAARHLEDEFVPILWRGDLDFSAARTLLTEDVQDLTAAVDRIFLQDEYEFDKALSKSSRSAHLLHLDPRGALVVSAPLLDHRGTAPRVVMLHPEGVAEDRSEAQAGMLRQVAEHHGGTLTALSASALYRKRDVSRRRPLASTAAGRLEGFTHVVLTGSSRDHQAVADLFLDAGDGDRLVVEDTIGMGYWATERGFVRTGRGARLAGALHEVLEQEAGVASPDGPGGPAESAPTGGRPEQDLLQAYLAAMGRRVDRSYEQLRVHQDNGPLNVFFSTSPLEDRTDGARPQRVRNMATALDRQSPSVRLYSTPSVFERRAKLVEGLLAAGRPAGLLYGENSTSPIPFEHIPGAVAALAQTMRRHGGRSAWFVRDLHWLEEFDGYLDEPERRARMQDDGLRELRVIEASVDVLAAPSEAAGAGFNALLKRHGEPARTWFPLPPAVAPQNVATGLPEAIGAGDESTTLLYAGGVSELYGLDEYLAALTGLDESLLLDFVVRPLEVDRLHTMLEYHGLQDRPGLRVITESLEWYVPRSQRSIGAVLLGGSYARFSFPYKTMSLIERGYALLCFEDMAIADFVRDRRVGLACPRSQEGIREGIEALVNADLSGLAQAREQETWEARVTDLMVYLDRVAELRP</sequence>
<dbReference type="RefSeq" id="WP_347918631.1">
    <property type="nucleotide sequence ID" value="NZ_JBDXMX010000001.1"/>
</dbReference>
<feature type="region of interest" description="Disordered" evidence="1">
    <location>
        <begin position="307"/>
        <end position="328"/>
    </location>
</feature>
<protein>
    <submittedName>
        <fullName evidence="2">Uncharacterized protein</fullName>
    </submittedName>
</protein>
<name>A0ABV0IED1_9MICC</name>
<dbReference type="EMBL" id="JBDXMX010000001">
    <property type="protein sequence ID" value="MEO9246528.1"/>
    <property type="molecule type" value="Genomic_DNA"/>
</dbReference>
<keyword evidence="3" id="KW-1185">Reference proteome</keyword>
<reference evidence="2 3" key="1">
    <citation type="submission" date="2024-05" db="EMBL/GenBank/DDBJ databases">
        <authorList>
            <person name="Yi C."/>
        </authorList>
    </citation>
    <scope>NUCLEOTIDE SEQUENCE [LARGE SCALE GENOMIC DNA]</scope>
    <source>
        <strain evidence="2 3">XS13</strain>
    </source>
</reference>
<gene>
    <name evidence="2" type="ORF">ABDK96_02400</name>
</gene>
<evidence type="ECO:0000256" key="1">
    <source>
        <dbReference type="SAM" id="MobiDB-lite"/>
    </source>
</evidence>
<proteinExistence type="predicted"/>